<dbReference type="Pfam" id="PF05368">
    <property type="entry name" value="NmrA"/>
    <property type="match status" value="1"/>
</dbReference>
<keyword evidence="5" id="KW-1185">Reference proteome</keyword>
<dbReference type="InterPro" id="IPR008030">
    <property type="entry name" value="NmrA-like"/>
</dbReference>
<keyword evidence="2" id="KW-0521">NADP</keyword>
<evidence type="ECO:0000313" key="5">
    <source>
        <dbReference type="Proteomes" id="UP000238176"/>
    </source>
</evidence>
<evidence type="ECO:0000256" key="2">
    <source>
        <dbReference type="ARBA" id="ARBA00022857"/>
    </source>
</evidence>
<dbReference type="SUPFAM" id="SSF51735">
    <property type="entry name" value="NAD(P)-binding Rossmann-fold domains"/>
    <property type="match status" value="1"/>
</dbReference>
<dbReference type="CDD" id="cd05251">
    <property type="entry name" value="NmrA_like_SDR_a"/>
    <property type="match status" value="1"/>
</dbReference>
<sequence length="315" mass="34028">MADKQIIAVVGATGQQGGGLAHAILADPGSAFAVRAITRNPDSEKAKELAALGAEVVHADLDDEASLAKAFEGAYGAFLVTNFWEHMSPQREYDQARNLAQAAETAGVQHAIWSTLEDTRKSVPLDDDRMPTLLGEYKVPHFDVKGDANALFTQAGVPTTFLQTTFYWDGFLTGFGPQRQEDGSLVLAMAMGESRLAGIASEDIGRTAYGIFKRGTELAGETVSIAGEHLTGAELAAAFTEAVGEPVHYYAVPFDDLRAAGFPAAEEIGNMFQYYAEFDAEFTGRRDLAKVRELNPQLKTFREWLAAHKDAFASL</sequence>
<name>A0A2T0UPN5_9ACTN</name>
<dbReference type="RefSeq" id="WP_106363793.1">
    <property type="nucleotide sequence ID" value="NZ_PVTJ01000003.1"/>
</dbReference>
<evidence type="ECO:0000313" key="4">
    <source>
        <dbReference type="EMBL" id="PRY59899.1"/>
    </source>
</evidence>
<dbReference type="PANTHER" id="PTHR42748">
    <property type="entry name" value="NITROGEN METABOLITE REPRESSION PROTEIN NMRA FAMILY MEMBER"/>
    <property type="match status" value="1"/>
</dbReference>
<dbReference type="Gene3D" id="3.90.25.10">
    <property type="entry name" value="UDP-galactose 4-epimerase, domain 1"/>
    <property type="match status" value="1"/>
</dbReference>
<feature type="domain" description="NmrA-like" evidence="3">
    <location>
        <begin position="4"/>
        <end position="305"/>
    </location>
</feature>
<comment type="caution">
    <text evidence="4">The sequence shown here is derived from an EMBL/GenBank/DDBJ whole genome shotgun (WGS) entry which is preliminary data.</text>
</comment>
<accession>A0A2T0UPN5</accession>
<organism evidence="4 5">
    <name type="scientific">Glycomyces artemisiae</name>
    <dbReference type="NCBI Taxonomy" id="1076443"/>
    <lineage>
        <taxon>Bacteria</taxon>
        <taxon>Bacillati</taxon>
        <taxon>Actinomycetota</taxon>
        <taxon>Actinomycetes</taxon>
        <taxon>Glycomycetales</taxon>
        <taxon>Glycomycetaceae</taxon>
        <taxon>Glycomyces</taxon>
    </lineage>
</organism>
<dbReference type="EMBL" id="PVTJ01000003">
    <property type="protein sequence ID" value="PRY59899.1"/>
    <property type="molecule type" value="Genomic_DNA"/>
</dbReference>
<protein>
    <submittedName>
        <fullName evidence="4">Uncharacterized protein YbjT (DUF2867 family)</fullName>
    </submittedName>
</protein>
<dbReference type="PANTHER" id="PTHR42748:SF7">
    <property type="entry name" value="NMRA LIKE REDOX SENSOR 1-RELATED"/>
    <property type="match status" value="1"/>
</dbReference>
<dbReference type="InterPro" id="IPR036291">
    <property type="entry name" value="NAD(P)-bd_dom_sf"/>
</dbReference>
<dbReference type="InterPro" id="IPR051164">
    <property type="entry name" value="NmrA-like_oxidored"/>
</dbReference>
<proteinExistence type="inferred from homology"/>
<dbReference type="Gene3D" id="3.40.50.720">
    <property type="entry name" value="NAD(P)-binding Rossmann-like Domain"/>
    <property type="match status" value="1"/>
</dbReference>
<evidence type="ECO:0000259" key="3">
    <source>
        <dbReference type="Pfam" id="PF05368"/>
    </source>
</evidence>
<reference evidence="4 5" key="1">
    <citation type="submission" date="2018-03" db="EMBL/GenBank/DDBJ databases">
        <title>Genomic Encyclopedia of Type Strains, Phase III (KMG-III): the genomes of soil and plant-associated and newly described type strains.</title>
        <authorList>
            <person name="Whitman W."/>
        </authorList>
    </citation>
    <scope>NUCLEOTIDE SEQUENCE [LARGE SCALE GENOMIC DNA]</scope>
    <source>
        <strain evidence="4 5">CGMCC 4.7067</strain>
    </source>
</reference>
<comment type="similarity">
    <text evidence="1">Belongs to the NmrA-type oxidoreductase family.</text>
</comment>
<gene>
    <name evidence="4" type="ORF">B0I28_103373</name>
</gene>
<dbReference type="OrthoDB" id="4115876at2"/>
<dbReference type="Proteomes" id="UP000238176">
    <property type="component" value="Unassembled WGS sequence"/>
</dbReference>
<evidence type="ECO:0000256" key="1">
    <source>
        <dbReference type="ARBA" id="ARBA00006328"/>
    </source>
</evidence>
<dbReference type="AlphaFoldDB" id="A0A2T0UPN5"/>